<gene>
    <name evidence="1" type="ORF">F2Q69_00035594</name>
</gene>
<evidence type="ECO:0000313" key="2">
    <source>
        <dbReference type="Proteomes" id="UP000712600"/>
    </source>
</evidence>
<name>A0A8S9SEB7_BRACR</name>
<protein>
    <submittedName>
        <fullName evidence="1">Uncharacterized protein</fullName>
    </submittedName>
</protein>
<organism evidence="1 2">
    <name type="scientific">Brassica cretica</name>
    <name type="common">Mustard</name>
    <dbReference type="NCBI Taxonomy" id="69181"/>
    <lineage>
        <taxon>Eukaryota</taxon>
        <taxon>Viridiplantae</taxon>
        <taxon>Streptophyta</taxon>
        <taxon>Embryophyta</taxon>
        <taxon>Tracheophyta</taxon>
        <taxon>Spermatophyta</taxon>
        <taxon>Magnoliopsida</taxon>
        <taxon>eudicotyledons</taxon>
        <taxon>Gunneridae</taxon>
        <taxon>Pentapetalae</taxon>
        <taxon>rosids</taxon>
        <taxon>malvids</taxon>
        <taxon>Brassicales</taxon>
        <taxon>Brassicaceae</taxon>
        <taxon>Brassiceae</taxon>
        <taxon>Brassica</taxon>
    </lineage>
</organism>
<dbReference type="AlphaFoldDB" id="A0A8S9SEB7"/>
<sequence>MNWLNGGTKGITKLSWNVLDCLECAEVVHNLKERELLELDGKNLQIRQVGVNEDLLDPMVAGCSFLELESSSKVGYSQMDRLRNL</sequence>
<comment type="caution">
    <text evidence="1">The sequence shown here is derived from an EMBL/GenBank/DDBJ whole genome shotgun (WGS) entry which is preliminary data.</text>
</comment>
<accession>A0A8S9SEB7</accession>
<evidence type="ECO:0000313" key="1">
    <source>
        <dbReference type="EMBL" id="KAF3600182.1"/>
    </source>
</evidence>
<proteinExistence type="predicted"/>
<reference evidence="1" key="1">
    <citation type="submission" date="2019-12" db="EMBL/GenBank/DDBJ databases">
        <title>Genome sequencing and annotation of Brassica cretica.</title>
        <authorList>
            <person name="Studholme D.J."/>
            <person name="Sarris P."/>
        </authorList>
    </citation>
    <scope>NUCLEOTIDE SEQUENCE</scope>
    <source>
        <strain evidence="1">PFS-109/04</strain>
        <tissue evidence="1">Leaf</tissue>
    </source>
</reference>
<dbReference type="EMBL" id="QGKX02000004">
    <property type="protein sequence ID" value="KAF3600182.1"/>
    <property type="molecule type" value="Genomic_DNA"/>
</dbReference>
<dbReference type="Proteomes" id="UP000712600">
    <property type="component" value="Unassembled WGS sequence"/>
</dbReference>